<dbReference type="EMBL" id="FQWY01000012">
    <property type="protein sequence ID" value="SHG78779.1"/>
    <property type="molecule type" value="Genomic_DNA"/>
</dbReference>
<dbReference type="PANTHER" id="PTHR21666">
    <property type="entry name" value="PEPTIDASE-RELATED"/>
    <property type="match status" value="1"/>
</dbReference>
<dbReference type="OrthoDB" id="2080438at2"/>
<feature type="domain" description="M23ase beta-sheet core" evidence="1">
    <location>
        <begin position="99"/>
        <end position="185"/>
    </location>
</feature>
<evidence type="ECO:0000259" key="1">
    <source>
        <dbReference type="Pfam" id="PF01551"/>
    </source>
</evidence>
<evidence type="ECO:0000313" key="2">
    <source>
        <dbReference type="EMBL" id="SHG78779.1"/>
    </source>
</evidence>
<dbReference type="AlphaFoldDB" id="A0A1M5MPF1"/>
<dbReference type="CDD" id="cd12797">
    <property type="entry name" value="M23_peptidase"/>
    <property type="match status" value="1"/>
</dbReference>
<dbReference type="InterPro" id="IPR011055">
    <property type="entry name" value="Dup_hybrid_motif"/>
</dbReference>
<proteinExistence type="predicted"/>
<keyword evidence="3" id="KW-1185">Reference proteome</keyword>
<gene>
    <name evidence="2" type="ORF">SAMN02745221_00975</name>
</gene>
<dbReference type="GO" id="GO:0004222">
    <property type="term" value="F:metalloendopeptidase activity"/>
    <property type="evidence" value="ECO:0007669"/>
    <property type="project" value="TreeGrafter"/>
</dbReference>
<name>A0A1M5MPF1_9FIRM</name>
<dbReference type="Pfam" id="PF01551">
    <property type="entry name" value="Peptidase_M23"/>
    <property type="match status" value="1"/>
</dbReference>
<dbReference type="STRING" id="1123382.SAMN02745221_00975"/>
<evidence type="ECO:0000313" key="3">
    <source>
        <dbReference type="Proteomes" id="UP000242329"/>
    </source>
</evidence>
<sequence>MLGSFRWRMLLALLLAIFASLSLQSGHSSQKVVEPALRYILRDYGVEDKIISLLQGKEHEDEVLPASADTIKWQKPCDFLYVEKPYGWYWNEKSKRQEFSPGIKCKVKNNSPVKPVMKGIVEEIGENDKGRYLLLRHDDAFFSLYGGLKEILVQKGDKVDKDDILGKSTDFLYLEIRDEEGPINPESIIE</sequence>
<dbReference type="InterPro" id="IPR050570">
    <property type="entry name" value="Cell_wall_metabolism_enzyme"/>
</dbReference>
<dbReference type="Gene3D" id="2.70.70.10">
    <property type="entry name" value="Glucose Permease (Domain IIA)"/>
    <property type="match status" value="1"/>
</dbReference>
<dbReference type="Proteomes" id="UP000242329">
    <property type="component" value="Unassembled WGS sequence"/>
</dbReference>
<dbReference type="PANTHER" id="PTHR21666:SF270">
    <property type="entry name" value="MUREIN HYDROLASE ACTIVATOR ENVC"/>
    <property type="match status" value="1"/>
</dbReference>
<protein>
    <submittedName>
        <fullName evidence="2">Peptidase family M23</fullName>
    </submittedName>
</protein>
<dbReference type="SUPFAM" id="SSF51261">
    <property type="entry name" value="Duplicated hybrid motif"/>
    <property type="match status" value="1"/>
</dbReference>
<reference evidence="3" key="1">
    <citation type="submission" date="2016-11" db="EMBL/GenBank/DDBJ databases">
        <authorList>
            <person name="Varghese N."/>
            <person name="Submissions S."/>
        </authorList>
    </citation>
    <scope>NUCLEOTIDE SEQUENCE [LARGE SCALE GENOMIC DNA]</scope>
    <source>
        <strain evidence="3">DSM 11003</strain>
    </source>
</reference>
<dbReference type="InterPro" id="IPR016047">
    <property type="entry name" value="M23ase_b-sheet_dom"/>
</dbReference>
<accession>A0A1M5MPF1</accession>
<dbReference type="RefSeq" id="WP_073090851.1">
    <property type="nucleotide sequence ID" value="NZ_FQWY01000012.1"/>
</dbReference>
<organism evidence="2 3">
    <name type="scientific">Thermosyntropha lipolytica DSM 11003</name>
    <dbReference type="NCBI Taxonomy" id="1123382"/>
    <lineage>
        <taxon>Bacteria</taxon>
        <taxon>Bacillati</taxon>
        <taxon>Bacillota</taxon>
        <taxon>Clostridia</taxon>
        <taxon>Eubacteriales</taxon>
        <taxon>Syntrophomonadaceae</taxon>
        <taxon>Thermosyntropha</taxon>
    </lineage>
</organism>